<dbReference type="PROSITE" id="PS50111">
    <property type="entry name" value="CHEMOTAXIS_TRANSDUC_2"/>
    <property type="match status" value="1"/>
</dbReference>
<dbReference type="Proteomes" id="UP001321492">
    <property type="component" value="Unassembled WGS sequence"/>
</dbReference>
<dbReference type="EMBL" id="JASJEV010000003">
    <property type="protein sequence ID" value="MDJ1157747.1"/>
    <property type="molecule type" value="Genomic_DNA"/>
</dbReference>
<evidence type="ECO:0000313" key="8">
    <source>
        <dbReference type="EMBL" id="MDJ1157747.1"/>
    </source>
</evidence>
<keyword evidence="3" id="KW-0807">Transducer</keyword>
<evidence type="ECO:0000313" key="9">
    <source>
        <dbReference type="Proteomes" id="UP001321492"/>
    </source>
</evidence>
<dbReference type="SUPFAM" id="SSF158472">
    <property type="entry name" value="HAMP domain-like"/>
    <property type="match status" value="1"/>
</dbReference>
<evidence type="ECO:0000256" key="5">
    <source>
        <dbReference type="SAM" id="Phobius"/>
    </source>
</evidence>
<dbReference type="Gene3D" id="6.10.340.10">
    <property type="match status" value="1"/>
</dbReference>
<dbReference type="Gene3D" id="1.10.287.950">
    <property type="entry name" value="Methyl-accepting chemotaxis protein"/>
    <property type="match status" value="1"/>
</dbReference>
<feature type="region of interest" description="Disordered" evidence="4">
    <location>
        <begin position="408"/>
        <end position="428"/>
    </location>
</feature>
<sequence>MTGLVGYRGAVNATSEAQERKYASYLLADELRQSSDDLTRLARTYVVTGDPSYKKQYMDIVDIRDGKKARPADYHRIYWDFVAGGEASPRPAGRQAPLLTLMQEAGFTQDEFAKLDEAKARSDALIGLETEAMNLVEGKDKAGKPLAAPDPARARDLVHSRDYHVYKARIMRPIDEFFVKLEQRTQGAVEAAEFRRSLYAALAFVGAAFLVLSVVALCVFVSSRVLKGLDGLRTAMGEIIGGNLDVAVAGAGRPDEIGEMAGALQTFRDNAVRMKELEADERTAAGERVRRAEAMAAVVEEVSVVVEAAVNGDFSARARVNGGEAALTKLVEGINEINAVVDSATTEFAAVLAALAQGDLTGQVTTDYRGRFGELKTAVNETITRLAEMVATIQTTAVDVSSTAREISGGARDLSQRTEDQASSLEETAATTEELTASVKASAQASHEAASLAQEAMQVAENGGAIVNDAIAAMARIEQASQKISDITSMIDEIAFQTNLLALNAAVEAARAGDAGNGFAVVAAEVRTLAQRSGDAAKGITQLISSSAAEVAAGVRLVREAGDALGRIVEASRKVARTVSEISSASSEQANGIDEMSQVVAQMDQMTQQNAALAEESAAAATALTDRIRELNDLVTAFRIRQNVTSGARGPAGTNLPAHLQSLARKAFADRTPPANDASDRRLQAMTAPAERPARRAAAGRGDSGWAEF</sequence>
<dbReference type="Pfam" id="PF00672">
    <property type="entry name" value="HAMP"/>
    <property type="match status" value="1"/>
</dbReference>
<evidence type="ECO:0000259" key="6">
    <source>
        <dbReference type="PROSITE" id="PS50111"/>
    </source>
</evidence>
<organism evidence="8 9">
    <name type="scientific">Chelatococcus albus</name>
    <dbReference type="NCBI Taxonomy" id="3047466"/>
    <lineage>
        <taxon>Bacteria</taxon>
        <taxon>Pseudomonadati</taxon>
        <taxon>Pseudomonadota</taxon>
        <taxon>Alphaproteobacteria</taxon>
        <taxon>Hyphomicrobiales</taxon>
        <taxon>Chelatococcaceae</taxon>
        <taxon>Chelatococcus</taxon>
    </lineage>
</organism>
<feature type="domain" description="Methyl-accepting transducer" evidence="6">
    <location>
        <begin position="396"/>
        <end position="625"/>
    </location>
</feature>
<name>A0ABT7AFG2_9HYPH</name>
<dbReference type="PANTHER" id="PTHR43531">
    <property type="entry name" value="PROTEIN ICFG"/>
    <property type="match status" value="1"/>
</dbReference>
<gene>
    <name evidence="8" type="ORF">QNA08_05820</name>
</gene>
<dbReference type="InterPro" id="IPR004089">
    <property type="entry name" value="MCPsignal_dom"/>
</dbReference>
<keyword evidence="5" id="KW-0472">Membrane</keyword>
<keyword evidence="5" id="KW-0812">Transmembrane</keyword>
<feature type="domain" description="HAMP" evidence="7">
    <location>
        <begin position="346"/>
        <end position="391"/>
    </location>
</feature>
<dbReference type="CDD" id="cd11386">
    <property type="entry name" value="MCP_signal"/>
    <property type="match status" value="1"/>
</dbReference>
<dbReference type="SMART" id="SM00304">
    <property type="entry name" value="HAMP"/>
    <property type="match status" value="3"/>
</dbReference>
<dbReference type="SMART" id="SM00283">
    <property type="entry name" value="MA"/>
    <property type="match status" value="1"/>
</dbReference>
<comment type="caution">
    <text evidence="8">The sequence shown here is derived from an EMBL/GenBank/DDBJ whole genome shotgun (WGS) entry which is preliminary data.</text>
</comment>
<comment type="similarity">
    <text evidence="2">Belongs to the methyl-accepting chemotaxis (MCP) protein family.</text>
</comment>
<evidence type="ECO:0000256" key="4">
    <source>
        <dbReference type="SAM" id="MobiDB-lite"/>
    </source>
</evidence>
<protein>
    <submittedName>
        <fullName evidence="8">Methyl-accepting chemotaxis protein</fullName>
    </submittedName>
</protein>
<keyword evidence="1" id="KW-0488">Methylation</keyword>
<feature type="compositionally biased region" description="Low complexity" evidence="4">
    <location>
        <begin position="688"/>
        <end position="701"/>
    </location>
</feature>
<evidence type="ECO:0000256" key="1">
    <source>
        <dbReference type="ARBA" id="ARBA00022481"/>
    </source>
</evidence>
<dbReference type="Pfam" id="PF00015">
    <property type="entry name" value="MCPsignal"/>
    <property type="match status" value="1"/>
</dbReference>
<evidence type="ECO:0000256" key="3">
    <source>
        <dbReference type="PROSITE-ProRule" id="PRU00284"/>
    </source>
</evidence>
<dbReference type="SUPFAM" id="SSF58104">
    <property type="entry name" value="Methyl-accepting chemotaxis protein (MCP) signaling domain"/>
    <property type="match status" value="1"/>
</dbReference>
<feature type="domain" description="HAMP" evidence="7">
    <location>
        <begin position="223"/>
        <end position="276"/>
    </location>
</feature>
<feature type="transmembrane region" description="Helical" evidence="5">
    <location>
        <begin position="198"/>
        <end position="221"/>
    </location>
</feature>
<dbReference type="InterPro" id="IPR003660">
    <property type="entry name" value="HAMP_dom"/>
</dbReference>
<dbReference type="Pfam" id="PF18947">
    <property type="entry name" value="HAMP_2"/>
    <property type="match status" value="1"/>
</dbReference>
<evidence type="ECO:0000256" key="2">
    <source>
        <dbReference type="ARBA" id="ARBA00029447"/>
    </source>
</evidence>
<accession>A0ABT7AFG2</accession>
<reference evidence="8 9" key="1">
    <citation type="submission" date="2023-05" db="EMBL/GenBank/DDBJ databases">
        <title>Chelatococcus sp. nov., a moderately thermophilic bacterium isolated from hot spring microbial mat.</title>
        <authorList>
            <person name="Hu C.-J."/>
            <person name="Li W.-J."/>
        </authorList>
    </citation>
    <scope>NUCLEOTIDE SEQUENCE [LARGE SCALE GENOMIC DNA]</scope>
    <source>
        <strain evidence="8 9">SYSU G07232</strain>
    </source>
</reference>
<dbReference type="RefSeq" id="WP_283739749.1">
    <property type="nucleotide sequence ID" value="NZ_JASJEV010000003.1"/>
</dbReference>
<keyword evidence="9" id="KW-1185">Reference proteome</keyword>
<proteinExistence type="inferred from homology"/>
<keyword evidence="5" id="KW-1133">Transmembrane helix</keyword>
<feature type="region of interest" description="Disordered" evidence="4">
    <location>
        <begin position="670"/>
        <end position="709"/>
    </location>
</feature>
<evidence type="ECO:0000259" key="7">
    <source>
        <dbReference type="PROSITE" id="PS50885"/>
    </source>
</evidence>
<dbReference type="PROSITE" id="PS50885">
    <property type="entry name" value="HAMP"/>
    <property type="match status" value="2"/>
</dbReference>
<dbReference type="PANTHER" id="PTHR43531:SF14">
    <property type="entry name" value="METHYL-ACCEPTING CHEMOTAXIS PROTEIN I-RELATED"/>
    <property type="match status" value="1"/>
</dbReference>
<dbReference type="InterPro" id="IPR051310">
    <property type="entry name" value="MCP_chemotaxis"/>
</dbReference>